<comment type="caution">
    <text evidence="1">The sequence shown here is derived from an EMBL/GenBank/DDBJ whole genome shotgun (WGS) entry which is preliminary data.</text>
</comment>
<organism evidence="1 2">
    <name type="scientific">Golovinomyces cichoracearum</name>
    <dbReference type="NCBI Taxonomy" id="62708"/>
    <lineage>
        <taxon>Eukaryota</taxon>
        <taxon>Fungi</taxon>
        <taxon>Dikarya</taxon>
        <taxon>Ascomycota</taxon>
        <taxon>Pezizomycotina</taxon>
        <taxon>Leotiomycetes</taxon>
        <taxon>Erysiphales</taxon>
        <taxon>Erysiphaceae</taxon>
        <taxon>Golovinomyces</taxon>
    </lineage>
</organism>
<name>A0A420J2J5_9PEZI</name>
<sequence>MSRDEKNFEGIEYKRTLLTNWTRLKFEFIVDDKKNFGKTISDCPKILVQKLSNMQHVLGKGLINDAFIHKKIVPACKI</sequence>
<accession>A0A420J2J5</accession>
<evidence type="ECO:0000313" key="2">
    <source>
        <dbReference type="Proteomes" id="UP000285405"/>
    </source>
</evidence>
<reference evidence="1 2" key="1">
    <citation type="journal article" date="2018" name="BMC Genomics">
        <title>Comparative genome analyses reveal sequence features reflecting distinct modes of host-adaptation between dicot and monocot powdery mildew.</title>
        <authorList>
            <person name="Wu Y."/>
            <person name="Ma X."/>
            <person name="Pan Z."/>
            <person name="Kale S.D."/>
            <person name="Song Y."/>
            <person name="King H."/>
            <person name="Zhang Q."/>
            <person name="Presley C."/>
            <person name="Deng X."/>
            <person name="Wei C.I."/>
            <person name="Xiao S."/>
        </authorList>
    </citation>
    <scope>NUCLEOTIDE SEQUENCE [LARGE SCALE GENOMIC DNA]</scope>
    <source>
        <strain evidence="1">UCSC1</strain>
    </source>
</reference>
<dbReference type="EMBL" id="MCBR01003097">
    <property type="protein sequence ID" value="RKF80991.1"/>
    <property type="molecule type" value="Genomic_DNA"/>
</dbReference>
<proteinExistence type="predicted"/>
<evidence type="ECO:0000313" key="1">
    <source>
        <dbReference type="EMBL" id="RKF80991.1"/>
    </source>
</evidence>
<gene>
    <name evidence="1" type="ORF">GcC1_030036</name>
</gene>
<dbReference type="Proteomes" id="UP000285405">
    <property type="component" value="Unassembled WGS sequence"/>
</dbReference>
<protein>
    <submittedName>
        <fullName evidence="1">Uncharacterized protein</fullName>
    </submittedName>
</protein>
<dbReference type="AlphaFoldDB" id="A0A420J2J5"/>